<name>A0A2P2QPS9_RHIMU</name>
<reference evidence="1" key="1">
    <citation type="submission" date="2018-02" db="EMBL/GenBank/DDBJ databases">
        <title>Rhizophora mucronata_Transcriptome.</title>
        <authorList>
            <person name="Meera S.P."/>
            <person name="Sreeshan A."/>
            <person name="Augustine A."/>
        </authorList>
    </citation>
    <scope>NUCLEOTIDE SEQUENCE</scope>
    <source>
        <tissue evidence="1">Leaf</tissue>
    </source>
</reference>
<sequence>MFDRAVRSSGRCFLSVLIISSYSGLKPGRHPVLTHTSFSIRK</sequence>
<accession>A0A2P2QPS9</accession>
<organism evidence="1">
    <name type="scientific">Rhizophora mucronata</name>
    <name type="common">Asiatic mangrove</name>
    <dbReference type="NCBI Taxonomy" id="61149"/>
    <lineage>
        <taxon>Eukaryota</taxon>
        <taxon>Viridiplantae</taxon>
        <taxon>Streptophyta</taxon>
        <taxon>Embryophyta</taxon>
        <taxon>Tracheophyta</taxon>
        <taxon>Spermatophyta</taxon>
        <taxon>Magnoliopsida</taxon>
        <taxon>eudicotyledons</taxon>
        <taxon>Gunneridae</taxon>
        <taxon>Pentapetalae</taxon>
        <taxon>rosids</taxon>
        <taxon>fabids</taxon>
        <taxon>Malpighiales</taxon>
        <taxon>Rhizophoraceae</taxon>
        <taxon>Rhizophora</taxon>
    </lineage>
</organism>
<dbReference type="EMBL" id="GGEC01088509">
    <property type="protein sequence ID" value="MBX68993.1"/>
    <property type="molecule type" value="Transcribed_RNA"/>
</dbReference>
<evidence type="ECO:0000313" key="1">
    <source>
        <dbReference type="EMBL" id="MBX68993.1"/>
    </source>
</evidence>
<protein>
    <submittedName>
        <fullName evidence="1">Uncharacterized protein</fullName>
    </submittedName>
</protein>
<dbReference type="AlphaFoldDB" id="A0A2P2QPS9"/>
<proteinExistence type="predicted"/>